<dbReference type="InterPro" id="IPR015500">
    <property type="entry name" value="Peptidase_S8_subtilisin-rel"/>
</dbReference>
<evidence type="ECO:0000256" key="2">
    <source>
        <dbReference type="ARBA" id="ARBA00022525"/>
    </source>
</evidence>
<evidence type="ECO:0000256" key="10">
    <source>
        <dbReference type="SAM" id="MobiDB-lite"/>
    </source>
</evidence>
<dbReference type="PROSITE" id="PS51318">
    <property type="entry name" value="TAT"/>
    <property type="match status" value="1"/>
</dbReference>
<gene>
    <name evidence="14" type="ORF">FHX71_000500</name>
</gene>
<feature type="chain" id="PRO_5031338671" evidence="11">
    <location>
        <begin position="35"/>
        <end position="1276"/>
    </location>
</feature>
<dbReference type="Pfam" id="PF00082">
    <property type="entry name" value="Peptidase_S8"/>
    <property type="match status" value="1"/>
</dbReference>
<dbReference type="PRINTS" id="PR00723">
    <property type="entry name" value="SUBTILISIN"/>
</dbReference>
<dbReference type="Gene3D" id="3.40.50.200">
    <property type="entry name" value="Peptidase S8/S53 domain"/>
    <property type="match status" value="1"/>
</dbReference>
<evidence type="ECO:0000256" key="3">
    <source>
        <dbReference type="ARBA" id="ARBA00022670"/>
    </source>
</evidence>
<feature type="active site" description="Charge relay system" evidence="7 8">
    <location>
        <position position="266"/>
    </location>
</feature>
<feature type="region of interest" description="Disordered" evidence="10">
    <location>
        <begin position="33"/>
        <end position="71"/>
    </location>
</feature>
<evidence type="ECO:0000256" key="11">
    <source>
        <dbReference type="SAM" id="SignalP"/>
    </source>
</evidence>
<evidence type="ECO:0000256" key="8">
    <source>
        <dbReference type="PROSITE-ProRule" id="PRU01240"/>
    </source>
</evidence>
<evidence type="ECO:0000256" key="9">
    <source>
        <dbReference type="RuleBase" id="RU003355"/>
    </source>
</evidence>
<evidence type="ECO:0000259" key="13">
    <source>
        <dbReference type="Pfam" id="PF02225"/>
    </source>
</evidence>
<dbReference type="InterPro" id="IPR023827">
    <property type="entry name" value="Peptidase_S8_Asp-AS"/>
</dbReference>
<dbReference type="InterPro" id="IPR036852">
    <property type="entry name" value="Peptidase_S8/S53_dom_sf"/>
</dbReference>
<organism evidence="14 15">
    <name type="scientific">Promicromonospora sukumoe</name>
    <dbReference type="NCBI Taxonomy" id="88382"/>
    <lineage>
        <taxon>Bacteria</taxon>
        <taxon>Bacillati</taxon>
        <taxon>Actinomycetota</taxon>
        <taxon>Actinomycetes</taxon>
        <taxon>Micrococcales</taxon>
        <taxon>Promicromonosporaceae</taxon>
        <taxon>Promicromonospora</taxon>
    </lineage>
</organism>
<dbReference type="InterPro" id="IPR006311">
    <property type="entry name" value="TAT_signal"/>
</dbReference>
<evidence type="ECO:0000256" key="5">
    <source>
        <dbReference type="ARBA" id="ARBA00022801"/>
    </source>
</evidence>
<dbReference type="Proteomes" id="UP000540568">
    <property type="component" value="Unassembled WGS sequence"/>
</dbReference>
<protein>
    <submittedName>
        <fullName evidence="14">Subtilisin family serine protease</fullName>
    </submittedName>
</protein>
<keyword evidence="6 8" id="KW-0720">Serine protease</keyword>
<accession>A0A7W3J5E1</accession>
<keyword evidence="2" id="KW-0964">Secreted</keyword>
<dbReference type="PANTHER" id="PTHR43399:SF4">
    <property type="entry name" value="CELL WALL-ASSOCIATED PROTEASE"/>
    <property type="match status" value="1"/>
</dbReference>
<name>A0A7W3J5E1_9MICO</name>
<evidence type="ECO:0000256" key="6">
    <source>
        <dbReference type="ARBA" id="ARBA00022825"/>
    </source>
</evidence>
<keyword evidence="4 11" id="KW-0732">Signal</keyword>
<comment type="caution">
    <text evidence="14">The sequence shown here is derived from an EMBL/GenBank/DDBJ whole genome shotgun (WGS) entry which is preliminary data.</text>
</comment>
<feature type="domain" description="PA" evidence="13">
    <location>
        <begin position="844"/>
        <end position="915"/>
    </location>
</feature>
<dbReference type="InterPro" id="IPR003137">
    <property type="entry name" value="PA_domain"/>
</dbReference>
<sequence>MRSPTRRGLSAATRAAAAVAATALVAAMATTAHANTEPTSGSGPASGGTTSDGGNTAGTAPQTPALADGRTTVTLVTGDVVDVTATDGGALTIGVEPADGGAVRTQQVGDHLYVVPDAALPYLAAGTLDRRLFDVTALLEMQYDDETVAATPLILEHTRAAARSAATELPGAKRTLDLPSIDASAVDASKKKASAFWSAVAAPEAGSARSARGAADDTGTFAGDVEKIWLDGKAESTLDHSTAQIGAPEAWAAGFDGTGASVAVLDTGIDATHPDVADQIDEAESFVPGQAVDDDQQGHGTHVASTVLGTGAASEGLYKGVAPGADLLVGKVLDNDGYGQDSWIIAGMEWGAANADVVSMSLGDSSLNDGTDPMAQALNVLSEETGALFVVAAGNSYAEGSLGSPGTADAALTVGAVDDADVRADFSSYGPRVGDHAIKPDLTAPGVGIVAARSQQSGGTGWYVSMNGTSMATPHVAGAAAIVKGAHPELTGAQLKEALVSSAADIDAPAYEVGTGRLDVPAALDGVDASGGGFLGFYDWPHDGDEPASSTVTYTNSTDADVTLALSTDVTGPDGAASDLMTLSASEVVVPAGGTADVTVTADADDAGLPGKYSGAVVGTDASGEIAVRTATALIKEEERYGLDITALDRSGKPATGYVDFYRYGDQFVATLPIDPATGEVPTQRLLPGVYSATAFLDVEGSNGAGSTGIALVGDPQVVISDADQELVLDASTADELTLRTPRASDVSYRRFQFFNDSGIGGLYSTFGATYAIPADVDSFYAAPTGTVDSADFDFAVRWRATEPALDVTAWAPLPVGFDPVYQSGSARLDGRVSLRAVAAGTGTADEYAGVRAQGKAVLVTRDDAVSAEEREAAAQAAGAALLVVVNDRPGSLVEPVTQGDLPVVSVSSAQGAKLLRAAAKGWLTLTGKAVEFPTYLYDVSKSWPGAIPAELALAPSTRQLATVESRYNDTEERLAVDDRADCRDYQWPPCLSVMVLQPTASERTDYVSTYDDVTWYENVNHESGWEQRGVNQAYEARSTTVRDWFAPVAAPRTGDGYWGPWHGGDWFAVNVSTAGGKDGLTGGFGWGETPVTSRLYQGDTLVRENIGQAVQRTVPAVDGLQTYRFEIDTDAADDAHRYSTSTRTSWTFVADQADEAVPGENGTPLPLVQLDYDVDTALDGTVRAGSTVPFAVEPYTVPGAPRAGTVKGATLEVSYDGGSSWSAVSLSRDGDRWKANLRIPSRGADLVSLRATARDDAGNSVKQEVTSAFGIAGKR</sequence>
<dbReference type="EMBL" id="JACGWV010000001">
    <property type="protein sequence ID" value="MBA8806558.1"/>
    <property type="molecule type" value="Genomic_DNA"/>
</dbReference>
<evidence type="ECO:0000256" key="1">
    <source>
        <dbReference type="ARBA" id="ARBA00011073"/>
    </source>
</evidence>
<dbReference type="InterPro" id="IPR046450">
    <property type="entry name" value="PA_dom_sf"/>
</dbReference>
<feature type="signal peptide" evidence="11">
    <location>
        <begin position="1"/>
        <end position="34"/>
    </location>
</feature>
<feature type="compositionally biased region" description="Low complexity" evidence="10">
    <location>
        <begin position="33"/>
        <end position="54"/>
    </location>
</feature>
<dbReference type="AlphaFoldDB" id="A0A7W3J5E1"/>
<proteinExistence type="inferred from homology"/>
<evidence type="ECO:0000256" key="4">
    <source>
        <dbReference type="ARBA" id="ARBA00022729"/>
    </source>
</evidence>
<dbReference type="SUPFAM" id="SSF52025">
    <property type="entry name" value="PA domain"/>
    <property type="match status" value="1"/>
</dbReference>
<dbReference type="PROSITE" id="PS00137">
    <property type="entry name" value="SUBTILASE_HIS"/>
    <property type="match status" value="1"/>
</dbReference>
<dbReference type="RefSeq" id="WP_182614270.1">
    <property type="nucleotide sequence ID" value="NZ_BAAATF010000002.1"/>
</dbReference>
<dbReference type="PROSITE" id="PS51892">
    <property type="entry name" value="SUBTILASE"/>
    <property type="match status" value="1"/>
</dbReference>
<dbReference type="GO" id="GO:0004252">
    <property type="term" value="F:serine-type endopeptidase activity"/>
    <property type="evidence" value="ECO:0007669"/>
    <property type="project" value="UniProtKB-UniRule"/>
</dbReference>
<dbReference type="PROSITE" id="PS00136">
    <property type="entry name" value="SUBTILASE_ASP"/>
    <property type="match status" value="1"/>
</dbReference>
<comment type="similarity">
    <text evidence="1 8 9">Belongs to the peptidase S8 family.</text>
</comment>
<dbReference type="Pfam" id="PF02225">
    <property type="entry name" value="PA"/>
    <property type="match status" value="1"/>
</dbReference>
<evidence type="ECO:0000256" key="7">
    <source>
        <dbReference type="PIRSR" id="PIRSR615500-1"/>
    </source>
</evidence>
<dbReference type="SUPFAM" id="SSF52743">
    <property type="entry name" value="Subtilisin-like"/>
    <property type="match status" value="1"/>
</dbReference>
<evidence type="ECO:0000259" key="12">
    <source>
        <dbReference type="Pfam" id="PF00082"/>
    </source>
</evidence>
<dbReference type="InterPro" id="IPR022398">
    <property type="entry name" value="Peptidase_S8_His-AS"/>
</dbReference>
<dbReference type="GO" id="GO:0006508">
    <property type="term" value="P:proteolysis"/>
    <property type="evidence" value="ECO:0007669"/>
    <property type="project" value="UniProtKB-KW"/>
</dbReference>
<feature type="active site" description="Charge relay system" evidence="7 8">
    <location>
        <position position="470"/>
    </location>
</feature>
<keyword evidence="15" id="KW-1185">Reference proteome</keyword>
<dbReference type="InterPro" id="IPR023828">
    <property type="entry name" value="Peptidase_S8_Ser-AS"/>
</dbReference>
<dbReference type="PANTHER" id="PTHR43399">
    <property type="entry name" value="SUBTILISIN-RELATED"/>
    <property type="match status" value="1"/>
</dbReference>
<dbReference type="InterPro" id="IPR051048">
    <property type="entry name" value="Peptidase_S8/S53_subtilisin"/>
</dbReference>
<dbReference type="InterPro" id="IPR000209">
    <property type="entry name" value="Peptidase_S8/S53_dom"/>
</dbReference>
<dbReference type="PROSITE" id="PS00138">
    <property type="entry name" value="SUBTILASE_SER"/>
    <property type="match status" value="1"/>
</dbReference>
<dbReference type="Gene3D" id="3.50.30.30">
    <property type="match status" value="1"/>
</dbReference>
<keyword evidence="3 8" id="KW-0645">Protease</keyword>
<feature type="domain" description="Peptidase S8/S53" evidence="12">
    <location>
        <begin position="257"/>
        <end position="514"/>
    </location>
</feature>
<keyword evidence="5 8" id="KW-0378">Hydrolase</keyword>
<feature type="active site" description="Charge relay system" evidence="7 8">
    <location>
        <position position="299"/>
    </location>
</feature>
<reference evidence="14 15" key="1">
    <citation type="submission" date="2020-07" db="EMBL/GenBank/DDBJ databases">
        <title>Sequencing the genomes of 1000 actinobacteria strains.</title>
        <authorList>
            <person name="Klenk H.-P."/>
        </authorList>
    </citation>
    <scope>NUCLEOTIDE SEQUENCE [LARGE SCALE GENOMIC DNA]</scope>
    <source>
        <strain evidence="14 15">DSM 44121</strain>
    </source>
</reference>
<evidence type="ECO:0000313" key="15">
    <source>
        <dbReference type="Proteomes" id="UP000540568"/>
    </source>
</evidence>
<evidence type="ECO:0000313" key="14">
    <source>
        <dbReference type="EMBL" id="MBA8806558.1"/>
    </source>
</evidence>